<evidence type="ECO:0000313" key="27">
    <source>
        <dbReference type="Proteomes" id="UP000410492"/>
    </source>
</evidence>
<evidence type="ECO:0000256" key="11">
    <source>
        <dbReference type="ARBA" id="ARBA00022763"/>
    </source>
</evidence>
<feature type="binding site" evidence="25">
    <location>
        <position position="74"/>
    </location>
    <ligand>
        <name>Mg(2+)</name>
        <dbReference type="ChEBI" id="CHEBI:18420"/>
        <label>1</label>
    </ligand>
</feature>
<evidence type="ECO:0000256" key="16">
    <source>
        <dbReference type="ARBA" id="ARBA00023242"/>
    </source>
</evidence>
<organism evidence="26 27">
    <name type="scientific">Callosobruchus maculatus</name>
    <name type="common">Southern cowpea weevil</name>
    <name type="synonym">Pulse bruchid</name>
    <dbReference type="NCBI Taxonomy" id="64391"/>
    <lineage>
        <taxon>Eukaryota</taxon>
        <taxon>Metazoa</taxon>
        <taxon>Ecdysozoa</taxon>
        <taxon>Arthropoda</taxon>
        <taxon>Hexapoda</taxon>
        <taxon>Insecta</taxon>
        <taxon>Pterygota</taxon>
        <taxon>Neoptera</taxon>
        <taxon>Endopterygota</taxon>
        <taxon>Coleoptera</taxon>
        <taxon>Polyphaga</taxon>
        <taxon>Cucujiformia</taxon>
        <taxon>Chrysomeloidea</taxon>
        <taxon>Chrysomelidae</taxon>
        <taxon>Bruchinae</taxon>
        <taxon>Bruchini</taxon>
        <taxon>Callosobruchus</taxon>
    </lineage>
</organism>
<dbReference type="InterPro" id="IPR005502">
    <property type="entry name" value="Ribosyl_crysJ1"/>
</dbReference>
<accession>A0A653DU39</accession>
<evidence type="ECO:0000256" key="10">
    <source>
        <dbReference type="ARBA" id="ARBA00022723"/>
    </source>
</evidence>
<dbReference type="FunFam" id="1.10.4080.10:FF:000001">
    <property type="entry name" value="ADP-ribose glycohydrolase ARH3"/>
    <property type="match status" value="1"/>
</dbReference>
<keyword evidence="8" id="KW-0158">Chromosome</keyword>
<dbReference type="SUPFAM" id="SSF101478">
    <property type="entry name" value="ADP-ribosylglycohydrolase"/>
    <property type="match status" value="1"/>
</dbReference>
<evidence type="ECO:0000256" key="13">
    <source>
        <dbReference type="ARBA" id="ARBA00022842"/>
    </source>
</evidence>
<evidence type="ECO:0000256" key="18">
    <source>
        <dbReference type="ARBA" id="ARBA00042398"/>
    </source>
</evidence>
<evidence type="ECO:0000256" key="21">
    <source>
        <dbReference type="ARBA" id="ARBA00042850"/>
    </source>
</evidence>
<evidence type="ECO:0000256" key="23">
    <source>
        <dbReference type="ARBA" id="ARBA00043193"/>
    </source>
</evidence>
<dbReference type="GO" id="GO:0004649">
    <property type="term" value="F:poly(ADP-ribose) glycohydrolase activity"/>
    <property type="evidence" value="ECO:0007669"/>
    <property type="project" value="UniProtKB-EC"/>
</dbReference>
<feature type="binding site" evidence="25">
    <location>
        <position position="73"/>
    </location>
    <ligand>
        <name>Mg(2+)</name>
        <dbReference type="ChEBI" id="CHEBI:18420"/>
        <label>1</label>
    </ligand>
</feature>
<dbReference type="InterPro" id="IPR036705">
    <property type="entry name" value="Ribosyl_crysJ1_sf"/>
</dbReference>
<comment type="cofactor">
    <cofactor evidence="25">
        <name>Mg(2+)</name>
        <dbReference type="ChEBI" id="CHEBI:18420"/>
    </cofactor>
    <text evidence="25">Binds 2 magnesium ions per subunit.</text>
</comment>
<comment type="catalytic activity">
    <reaction evidence="24">
        <text>alpha-NAD(+) + H2O = ADP-D-ribose + nicotinamide + H(+)</text>
        <dbReference type="Rhea" id="RHEA:68792"/>
        <dbReference type="ChEBI" id="CHEBI:15377"/>
        <dbReference type="ChEBI" id="CHEBI:15378"/>
        <dbReference type="ChEBI" id="CHEBI:17154"/>
        <dbReference type="ChEBI" id="CHEBI:57967"/>
        <dbReference type="ChEBI" id="CHEBI:77017"/>
    </reaction>
</comment>
<evidence type="ECO:0000256" key="5">
    <source>
        <dbReference type="ARBA" id="ARBA00010702"/>
    </source>
</evidence>
<dbReference type="GO" id="GO:0005694">
    <property type="term" value="C:chromosome"/>
    <property type="evidence" value="ECO:0007669"/>
    <property type="project" value="UniProtKB-SubCell"/>
</dbReference>
<comment type="subunit">
    <text evidence="6">Monomer.</text>
</comment>
<feature type="binding site" evidence="25">
    <location>
        <position position="316"/>
    </location>
    <ligand>
        <name>Mg(2+)</name>
        <dbReference type="ChEBI" id="CHEBI:18420"/>
        <label>1</label>
    </ligand>
</feature>
<evidence type="ECO:0000256" key="25">
    <source>
        <dbReference type="PIRSR" id="PIRSR605502-1"/>
    </source>
</evidence>
<dbReference type="PANTHER" id="PTHR16222:SF24">
    <property type="entry name" value="ADP-RIBOSYLHYDROLASE ARH3"/>
    <property type="match status" value="1"/>
</dbReference>
<dbReference type="GO" id="GO:0046872">
    <property type="term" value="F:metal ion binding"/>
    <property type="evidence" value="ECO:0007669"/>
    <property type="project" value="UniProtKB-KW"/>
</dbReference>
<evidence type="ECO:0000256" key="24">
    <source>
        <dbReference type="ARBA" id="ARBA00049015"/>
    </source>
</evidence>
<evidence type="ECO:0000256" key="22">
    <source>
        <dbReference type="ARBA" id="ARBA00043187"/>
    </source>
</evidence>
<evidence type="ECO:0000256" key="4">
    <source>
        <dbReference type="ARBA" id="ARBA00004496"/>
    </source>
</evidence>
<keyword evidence="9" id="KW-0963">Cytoplasm</keyword>
<name>A0A653DU39_CALMS</name>
<dbReference type="EC" id="3.2.1.143" evidence="7"/>
<dbReference type="GO" id="GO:0005634">
    <property type="term" value="C:nucleus"/>
    <property type="evidence" value="ECO:0007669"/>
    <property type="project" value="UniProtKB-SubCell"/>
</dbReference>
<keyword evidence="11" id="KW-0227">DNA damage</keyword>
<keyword evidence="16" id="KW-0539">Nucleus</keyword>
<dbReference type="OrthoDB" id="410104at2759"/>
<evidence type="ECO:0000313" key="26">
    <source>
        <dbReference type="EMBL" id="VEN63753.1"/>
    </source>
</evidence>
<evidence type="ECO:0000256" key="8">
    <source>
        <dbReference type="ARBA" id="ARBA00022454"/>
    </source>
</evidence>
<protein>
    <recommendedName>
        <fullName evidence="17">ADP-ribosylhydrolase ARH3</fullName>
        <ecNumber evidence="7">3.2.1.143</ecNumber>
    </recommendedName>
    <alternativeName>
        <fullName evidence="18">ADP-ribose glycohydrolase ARH3</fullName>
    </alternativeName>
    <alternativeName>
        <fullName evidence="19">ADP-ribosylhydrolase 3</fullName>
    </alternativeName>
    <alternativeName>
        <fullName evidence="22">O-acetyl-ADP-ribose deacetylase ARH3</fullName>
    </alternativeName>
    <alternativeName>
        <fullName evidence="23">Poly(ADP-ribose) glycohydrolase ARH3</fullName>
    </alternativeName>
    <alternativeName>
        <fullName evidence="21">[Protein ADP-ribosylarginine] hydrolase-like protein 2</fullName>
    </alternativeName>
    <alternativeName>
        <fullName evidence="20">[Protein ADP-ribosylserine] hydrolase</fullName>
    </alternativeName>
</protein>
<keyword evidence="27" id="KW-1185">Reference proteome</keyword>
<feature type="binding site" evidence="25">
    <location>
        <position position="315"/>
    </location>
    <ligand>
        <name>Mg(2+)</name>
        <dbReference type="ChEBI" id="CHEBI:18420"/>
        <label>1</label>
    </ligand>
</feature>
<dbReference type="GO" id="GO:0006281">
    <property type="term" value="P:DNA repair"/>
    <property type="evidence" value="ECO:0007669"/>
    <property type="project" value="UniProtKB-KW"/>
</dbReference>
<keyword evidence="10 25" id="KW-0479">Metal-binding</keyword>
<dbReference type="Gene3D" id="1.10.4080.10">
    <property type="entry name" value="ADP-ribosylation/Crystallin J1"/>
    <property type="match status" value="1"/>
</dbReference>
<evidence type="ECO:0000256" key="12">
    <source>
        <dbReference type="ARBA" id="ARBA00022801"/>
    </source>
</evidence>
<comment type="subcellular location">
    <subcellularLocation>
        <location evidence="2">Chromosome</location>
    </subcellularLocation>
    <subcellularLocation>
        <location evidence="4">Cytoplasm</location>
    </subcellularLocation>
    <subcellularLocation>
        <location evidence="3">Mitochondrion matrix</location>
    </subcellularLocation>
    <subcellularLocation>
        <location evidence="1">Nucleus</location>
    </subcellularLocation>
</comment>
<evidence type="ECO:0000256" key="14">
    <source>
        <dbReference type="ARBA" id="ARBA00023128"/>
    </source>
</evidence>
<evidence type="ECO:0000256" key="17">
    <source>
        <dbReference type="ARBA" id="ARBA00041057"/>
    </source>
</evidence>
<dbReference type="EMBL" id="CAACVG010014829">
    <property type="protein sequence ID" value="VEN63753.1"/>
    <property type="molecule type" value="Genomic_DNA"/>
</dbReference>
<evidence type="ECO:0000256" key="3">
    <source>
        <dbReference type="ARBA" id="ARBA00004305"/>
    </source>
</evidence>
<keyword evidence="12" id="KW-0378">Hydrolase</keyword>
<comment type="similarity">
    <text evidence="5">Belongs to the ADP-ribosylglycohydrolase family.</text>
</comment>
<gene>
    <name evidence="26" type="ORF">CALMAC_LOCUS20488</name>
</gene>
<sequence length="364" mass="40659">MTILKNIASLAVMESALLKSKFRGCLLGSVIGDCTGAPYEGDTITSGDKIVIQRYFDKLEDAEFKAPYKQYTDDTAMTKSIVKFLTDKPEPDYKFLARLFVNEYVKEPKRGYGAAIGEVFKKLKATRFEDVFKPATEQFHGKGSYGNGGAMRVAPIALYFHDNYDAMLEVATKATKLTHTNTFAIHGALLQCIAVQQALLADPKKKLDPEEFVALLHEKMKKIENANIDREMDISPEDRAYQDKLKIVEDFIGKNYEDLDEEVIFQLGNGISAYESVPTAIHCFLRAQNDIARIETDNQFRRTIQYAISLGGDTDTIASMAGAICGAYLGEEGINPELLRHCEFTKEMSEMADNLLSARGEFSK</sequence>
<keyword evidence="15" id="KW-0234">DNA repair</keyword>
<proteinExistence type="inferred from homology"/>
<dbReference type="InterPro" id="IPR050792">
    <property type="entry name" value="ADP-ribosylglycohydrolase"/>
</dbReference>
<evidence type="ECO:0000256" key="19">
    <source>
        <dbReference type="ARBA" id="ARBA00042471"/>
    </source>
</evidence>
<evidence type="ECO:0000256" key="1">
    <source>
        <dbReference type="ARBA" id="ARBA00004123"/>
    </source>
</evidence>
<feature type="binding site" evidence="25">
    <location>
        <position position="313"/>
    </location>
    <ligand>
        <name>Mg(2+)</name>
        <dbReference type="ChEBI" id="CHEBI:18420"/>
        <label>1</label>
    </ligand>
</feature>
<evidence type="ECO:0000256" key="2">
    <source>
        <dbReference type="ARBA" id="ARBA00004286"/>
    </source>
</evidence>
<dbReference type="Proteomes" id="UP000410492">
    <property type="component" value="Unassembled WGS sequence"/>
</dbReference>
<evidence type="ECO:0000256" key="9">
    <source>
        <dbReference type="ARBA" id="ARBA00022490"/>
    </source>
</evidence>
<dbReference type="GO" id="GO:0140290">
    <property type="term" value="P:peptidyl-serine ADP-deribosylation"/>
    <property type="evidence" value="ECO:0007669"/>
    <property type="project" value="UniProtKB-ARBA"/>
</dbReference>
<evidence type="ECO:0000256" key="15">
    <source>
        <dbReference type="ARBA" id="ARBA00023204"/>
    </source>
</evidence>
<dbReference type="PANTHER" id="PTHR16222">
    <property type="entry name" value="ADP-RIBOSYLGLYCOHYDROLASE"/>
    <property type="match status" value="1"/>
</dbReference>
<reference evidence="26 27" key="1">
    <citation type="submission" date="2019-01" db="EMBL/GenBank/DDBJ databases">
        <authorList>
            <person name="Sayadi A."/>
        </authorList>
    </citation>
    <scope>NUCLEOTIDE SEQUENCE [LARGE SCALE GENOMIC DNA]</scope>
</reference>
<keyword evidence="13 25" id="KW-0460">Magnesium</keyword>
<evidence type="ECO:0000256" key="20">
    <source>
        <dbReference type="ARBA" id="ARBA00042722"/>
    </source>
</evidence>
<dbReference type="GO" id="GO:0005759">
    <property type="term" value="C:mitochondrial matrix"/>
    <property type="evidence" value="ECO:0007669"/>
    <property type="project" value="UniProtKB-SubCell"/>
</dbReference>
<feature type="binding site" evidence="25">
    <location>
        <position position="72"/>
    </location>
    <ligand>
        <name>Mg(2+)</name>
        <dbReference type="ChEBI" id="CHEBI:18420"/>
        <label>1</label>
    </ligand>
</feature>
<dbReference type="AlphaFoldDB" id="A0A653DU39"/>
<evidence type="ECO:0000256" key="7">
    <source>
        <dbReference type="ARBA" id="ARBA00012255"/>
    </source>
</evidence>
<dbReference type="Pfam" id="PF03747">
    <property type="entry name" value="ADP_ribosyl_GH"/>
    <property type="match status" value="1"/>
</dbReference>
<keyword evidence="14" id="KW-0496">Mitochondrion</keyword>
<evidence type="ECO:0000256" key="6">
    <source>
        <dbReference type="ARBA" id="ARBA00011245"/>
    </source>
</evidence>